<keyword evidence="2" id="KW-0012">Acyltransferase</keyword>
<dbReference type="EMBL" id="FZOD01000120">
    <property type="protein sequence ID" value="SNT64491.1"/>
    <property type="molecule type" value="Genomic_DNA"/>
</dbReference>
<dbReference type="Gene3D" id="3.40.630.30">
    <property type="match status" value="1"/>
</dbReference>
<name>A0A239PBT5_9ACTN</name>
<dbReference type="RefSeq" id="WP_089213821.1">
    <property type="nucleotide sequence ID" value="NZ_FZOD01000120.1"/>
</dbReference>
<dbReference type="SUPFAM" id="SSF55729">
    <property type="entry name" value="Acyl-CoA N-acyltransferases (Nat)"/>
    <property type="match status" value="1"/>
</dbReference>
<keyword evidence="1 4" id="KW-0808">Transferase</keyword>
<dbReference type="PANTHER" id="PTHR43877:SF2">
    <property type="entry name" value="AMINOALKYLPHOSPHONATE N-ACETYLTRANSFERASE-RELATED"/>
    <property type="match status" value="1"/>
</dbReference>
<dbReference type="Proteomes" id="UP000198282">
    <property type="component" value="Unassembled WGS sequence"/>
</dbReference>
<proteinExistence type="predicted"/>
<dbReference type="GO" id="GO:0016747">
    <property type="term" value="F:acyltransferase activity, transferring groups other than amino-acyl groups"/>
    <property type="evidence" value="ECO:0007669"/>
    <property type="project" value="InterPro"/>
</dbReference>
<organism evidence="4 5">
    <name type="scientific">Streptosporangium subroseum</name>
    <dbReference type="NCBI Taxonomy" id="106412"/>
    <lineage>
        <taxon>Bacteria</taxon>
        <taxon>Bacillati</taxon>
        <taxon>Actinomycetota</taxon>
        <taxon>Actinomycetes</taxon>
        <taxon>Streptosporangiales</taxon>
        <taxon>Streptosporangiaceae</taxon>
        <taxon>Streptosporangium</taxon>
    </lineage>
</organism>
<evidence type="ECO:0000313" key="4">
    <source>
        <dbReference type="EMBL" id="SNT64491.1"/>
    </source>
</evidence>
<keyword evidence="5" id="KW-1185">Reference proteome</keyword>
<protein>
    <submittedName>
        <fullName evidence="4">Protein N-acetyltransferase, RimJ/RimL family</fullName>
    </submittedName>
</protein>
<dbReference type="PANTHER" id="PTHR43877">
    <property type="entry name" value="AMINOALKYLPHOSPHONATE N-ACETYLTRANSFERASE-RELATED-RELATED"/>
    <property type="match status" value="1"/>
</dbReference>
<gene>
    <name evidence="4" type="ORF">SAMN05216276_11209</name>
</gene>
<sequence>MSILVRAAEREDVPALVRLRLANAERHVQLDPVIYRVPDIETVRGHFEETLSAESKVLSAESKVVILVAEAAGEVVGMVEVVLLTDPPDHQILIPRRAAEIHTVVLDGQRGQGVGAALVMAAEQAAAERGVSILYAGIFAPNKEAVRFYSSAGFGPRGILLSKEQGAPSAS</sequence>
<dbReference type="InterPro" id="IPR050832">
    <property type="entry name" value="Bact_Acetyltransf"/>
</dbReference>
<dbReference type="CDD" id="cd04301">
    <property type="entry name" value="NAT_SF"/>
    <property type="match status" value="1"/>
</dbReference>
<dbReference type="InterPro" id="IPR016181">
    <property type="entry name" value="Acyl_CoA_acyltransferase"/>
</dbReference>
<feature type="domain" description="N-acetyltransferase" evidence="3">
    <location>
        <begin position="3"/>
        <end position="171"/>
    </location>
</feature>
<dbReference type="OrthoDB" id="5193513at2"/>
<reference evidence="4 5" key="1">
    <citation type="submission" date="2017-06" db="EMBL/GenBank/DDBJ databases">
        <authorList>
            <person name="Kim H.J."/>
            <person name="Triplett B.A."/>
        </authorList>
    </citation>
    <scope>NUCLEOTIDE SEQUENCE [LARGE SCALE GENOMIC DNA]</scope>
    <source>
        <strain evidence="4 5">CGMCC 4.2132</strain>
    </source>
</reference>
<dbReference type="AlphaFoldDB" id="A0A239PBT5"/>
<dbReference type="PROSITE" id="PS51186">
    <property type="entry name" value="GNAT"/>
    <property type="match status" value="1"/>
</dbReference>
<accession>A0A239PBT5</accession>
<evidence type="ECO:0000259" key="3">
    <source>
        <dbReference type="PROSITE" id="PS51186"/>
    </source>
</evidence>
<dbReference type="Pfam" id="PF00583">
    <property type="entry name" value="Acetyltransf_1"/>
    <property type="match status" value="1"/>
</dbReference>
<evidence type="ECO:0000313" key="5">
    <source>
        <dbReference type="Proteomes" id="UP000198282"/>
    </source>
</evidence>
<dbReference type="InterPro" id="IPR000182">
    <property type="entry name" value="GNAT_dom"/>
</dbReference>
<evidence type="ECO:0000256" key="2">
    <source>
        <dbReference type="ARBA" id="ARBA00023315"/>
    </source>
</evidence>
<evidence type="ECO:0000256" key="1">
    <source>
        <dbReference type="ARBA" id="ARBA00022679"/>
    </source>
</evidence>